<dbReference type="Proteomes" id="UP000249341">
    <property type="component" value="Unassembled WGS sequence"/>
</dbReference>
<reference evidence="2 3" key="1">
    <citation type="submission" date="2018-06" db="EMBL/GenBank/DDBJ databases">
        <title>Genomic Encyclopedia of Type Strains, Phase III (KMG-III): the genomes of soil and plant-associated and newly described type strains.</title>
        <authorList>
            <person name="Whitman W."/>
        </authorList>
    </citation>
    <scope>NUCLEOTIDE SEQUENCE [LARGE SCALE GENOMIC DNA]</scope>
    <source>
        <strain evidence="2 3">CGMCC 4.7090</strain>
    </source>
</reference>
<dbReference type="Gene3D" id="3.30.70.2970">
    <property type="entry name" value="Protein of unknown function (DUF541), domain 2"/>
    <property type="match status" value="1"/>
</dbReference>
<comment type="caution">
    <text evidence="2">The sequence shown here is derived from an EMBL/GenBank/DDBJ whole genome shotgun (WGS) entry which is preliminary data.</text>
</comment>
<dbReference type="Pfam" id="PF04402">
    <property type="entry name" value="SIMPL"/>
    <property type="match status" value="1"/>
</dbReference>
<dbReference type="PANTHER" id="PTHR34387:SF1">
    <property type="entry name" value="PERIPLASMIC IMMUNOGENIC PROTEIN"/>
    <property type="match status" value="1"/>
</dbReference>
<organism evidence="2 3">
    <name type="scientific">Actinoplanes lutulentus</name>
    <dbReference type="NCBI Taxonomy" id="1287878"/>
    <lineage>
        <taxon>Bacteria</taxon>
        <taxon>Bacillati</taxon>
        <taxon>Actinomycetota</taxon>
        <taxon>Actinomycetes</taxon>
        <taxon>Micromonosporales</taxon>
        <taxon>Micromonosporaceae</taxon>
        <taxon>Actinoplanes</taxon>
    </lineage>
</organism>
<accession>A0A327Z4Y2</accession>
<sequence length="233" mass="24092">MKRSLVVLAALLTFVSGGGSAAHAATTEDRESIVVTGAGEVSGVPDLLTANFAVETTAATVKEALDRASTAATRMRETLVRAGITKADLQTADVSISARRDEHEKITGYSVSQGLTAKIRNLAKAGTLMSDAIKAGGDAARLNGVSFAIEDDEALLTEARKKAFANARAKAALYAKEAGRPLGRVVKVSEDAPSLWASGGHKNLAAYDSALAIEPGRQGLTVTITVEWALGTA</sequence>
<dbReference type="RefSeq" id="WP_111652774.1">
    <property type="nucleotide sequence ID" value="NZ_JACHWI010000008.1"/>
</dbReference>
<dbReference type="EMBL" id="QLMJ01000017">
    <property type="protein sequence ID" value="RAK29820.1"/>
    <property type="molecule type" value="Genomic_DNA"/>
</dbReference>
<evidence type="ECO:0000313" key="3">
    <source>
        <dbReference type="Proteomes" id="UP000249341"/>
    </source>
</evidence>
<keyword evidence="3" id="KW-1185">Reference proteome</keyword>
<dbReference type="AlphaFoldDB" id="A0A327Z4Y2"/>
<dbReference type="InterPro" id="IPR010916">
    <property type="entry name" value="TonB_box_CS"/>
</dbReference>
<dbReference type="PANTHER" id="PTHR34387">
    <property type="entry name" value="SLR1258 PROTEIN"/>
    <property type="match status" value="1"/>
</dbReference>
<evidence type="ECO:0008006" key="4">
    <source>
        <dbReference type="Google" id="ProtNLM"/>
    </source>
</evidence>
<evidence type="ECO:0000256" key="1">
    <source>
        <dbReference type="SAM" id="SignalP"/>
    </source>
</evidence>
<dbReference type="InterPro" id="IPR007497">
    <property type="entry name" value="SIMPL/DUF541"/>
</dbReference>
<protein>
    <recommendedName>
        <fullName evidence="4">DUF541 domain-containing protein</fullName>
    </recommendedName>
</protein>
<gene>
    <name evidence="2" type="ORF">B0I29_117146</name>
</gene>
<feature type="chain" id="PRO_5016312431" description="DUF541 domain-containing protein" evidence="1">
    <location>
        <begin position="25"/>
        <end position="233"/>
    </location>
</feature>
<feature type="signal peptide" evidence="1">
    <location>
        <begin position="1"/>
        <end position="24"/>
    </location>
</feature>
<evidence type="ECO:0000313" key="2">
    <source>
        <dbReference type="EMBL" id="RAK29820.1"/>
    </source>
</evidence>
<name>A0A327Z4Y2_9ACTN</name>
<dbReference type="GO" id="GO:0006974">
    <property type="term" value="P:DNA damage response"/>
    <property type="evidence" value="ECO:0007669"/>
    <property type="project" value="TreeGrafter"/>
</dbReference>
<dbReference type="Gene3D" id="3.30.110.170">
    <property type="entry name" value="Protein of unknown function (DUF541), domain 1"/>
    <property type="match status" value="1"/>
</dbReference>
<dbReference type="OrthoDB" id="5195768at2"/>
<dbReference type="InterPro" id="IPR052022">
    <property type="entry name" value="26kDa_periplasmic_antigen"/>
</dbReference>
<keyword evidence="1" id="KW-0732">Signal</keyword>
<proteinExistence type="predicted"/>
<dbReference type="PROSITE" id="PS00430">
    <property type="entry name" value="TONB_DEPENDENT_REC_1"/>
    <property type="match status" value="1"/>
</dbReference>